<protein>
    <submittedName>
        <fullName evidence="2">Uncharacterized protein</fullName>
    </submittedName>
</protein>
<organism evidence="2 3">
    <name type="scientific">Propionibacterium acidifaciens F0233</name>
    <dbReference type="NCBI Taxonomy" id="553198"/>
    <lineage>
        <taxon>Bacteria</taxon>
        <taxon>Bacillati</taxon>
        <taxon>Actinomycetota</taxon>
        <taxon>Actinomycetes</taxon>
        <taxon>Propionibacteriales</taxon>
        <taxon>Propionibacteriaceae</taxon>
        <taxon>Propionibacterium</taxon>
    </lineage>
</organism>
<keyword evidence="3" id="KW-1185">Reference proteome</keyword>
<sequence length="113" mass="12125">MWRALGLGWERPNARSGPAWLDDPELLGPLDSDDEEAIRRAWEDPETLDAVMRGAGGRLGLPEWDDIPSALAEGCSPLLVAALGEDAARCFALGADPCDRSLTEDLEGLAELP</sequence>
<evidence type="ECO:0000256" key="1">
    <source>
        <dbReference type="SAM" id="MobiDB-lite"/>
    </source>
</evidence>
<gene>
    <name evidence="2" type="ORF">HMPREF0682_0860</name>
</gene>
<accession>U2Q6P4</accession>
<proteinExistence type="predicted"/>
<dbReference type="Proteomes" id="UP000017052">
    <property type="component" value="Unassembled WGS sequence"/>
</dbReference>
<dbReference type="AlphaFoldDB" id="U2Q6P4"/>
<evidence type="ECO:0000313" key="3">
    <source>
        <dbReference type="Proteomes" id="UP000017052"/>
    </source>
</evidence>
<reference evidence="2" key="1">
    <citation type="submission" date="2013-08" db="EMBL/GenBank/DDBJ databases">
        <authorList>
            <person name="Durkin A.S."/>
            <person name="Haft D.R."/>
            <person name="McCorrison J."/>
            <person name="Torralba M."/>
            <person name="Gillis M."/>
            <person name="Haft D.H."/>
            <person name="Methe B."/>
            <person name="Sutton G."/>
            <person name="Nelson K.E."/>
        </authorList>
    </citation>
    <scope>NUCLEOTIDE SEQUENCE [LARGE SCALE GENOMIC DNA]</scope>
    <source>
        <strain evidence="2">F0233</strain>
    </source>
</reference>
<dbReference type="EMBL" id="ACVN02000265">
    <property type="protein sequence ID" value="ERK52026.1"/>
    <property type="molecule type" value="Genomic_DNA"/>
</dbReference>
<feature type="region of interest" description="Disordered" evidence="1">
    <location>
        <begin position="1"/>
        <end position="25"/>
    </location>
</feature>
<evidence type="ECO:0000313" key="2">
    <source>
        <dbReference type="EMBL" id="ERK52026.1"/>
    </source>
</evidence>
<name>U2Q6P4_9ACTN</name>
<comment type="caution">
    <text evidence="2">The sequence shown here is derived from an EMBL/GenBank/DDBJ whole genome shotgun (WGS) entry which is preliminary data.</text>
</comment>